<keyword evidence="1" id="KW-0812">Transmembrane</keyword>
<proteinExistence type="predicted"/>
<keyword evidence="1" id="KW-0472">Membrane</keyword>
<dbReference type="EMBL" id="FWYF01000001">
    <property type="protein sequence ID" value="SMD32683.1"/>
    <property type="molecule type" value="Genomic_DNA"/>
</dbReference>
<protein>
    <submittedName>
        <fullName evidence="2">Uncharacterized protein</fullName>
    </submittedName>
</protein>
<feature type="transmembrane region" description="Helical" evidence="1">
    <location>
        <begin position="6"/>
        <end position="28"/>
    </location>
</feature>
<gene>
    <name evidence="2" type="ORF">SAMN04488029_1034</name>
</gene>
<evidence type="ECO:0000256" key="1">
    <source>
        <dbReference type="SAM" id="Phobius"/>
    </source>
</evidence>
<reference evidence="2 3" key="1">
    <citation type="submission" date="2017-04" db="EMBL/GenBank/DDBJ databases">
        <authorList>
            <person name="Afonso C.L."/>
            <person name="Miller P.J."/>
            <person name="Scott M.A."/>
            <person name="Spackman E."/>
            <person name="Goraichik I."/>
            <person name="Dimitrov K.M."/>
            <person name="Suarez D.L."/>
            <person name="Swayne D.E."/>
        </authorList>
    </citation>
    <scope>NUCLEOTIDE SEQUENCE [LARGE SCALE GENOMIC DNA]</scope>
    <source>
        <strain evidence="2 3">DSM 26133</strain>
    </source>
</reference>
<dbReference type="AlphaFoldDB" id="A0A1W2G7R6"/>
<evidence type="ECO:0000313" key="2">
    <source>
        <dbReference type="EMBL" id="SMD32683.1"/>
    </source>
</evidence>
<dbReference type="Proteomes" id="UP000192472">
    <property type="component" value="Unassembled WGS sequence"/>
</dbReference>
<keyword evidence="1" id="KW-1133">Transmembrane helix</keyword>
<evidence type="ECO:0000313" key="3">
    <source>
        <dbReference type="Proteomes" id="UP000192472"/>
    </source>
</evidence>
<dbReference type="STRING" id="692418.SAMN04488029_1034"/>
<keyword evidence="3" id="KW-1185">Reference proteome</keyword>
<name>A0A1W2G7R6_REIFA</name>
<sequence>MEHNGYPSPPIVYCSLALVAISFLVPLYENVYIPKKLKRETIAALKGLEKLNFKFETNQYIGKF</sequence>
<accession>A0A1W2G7R6</accession>
<organism evidence="2 3">
    <name type="scientific">Reichenbachiella faecimaris</name>
    <dbReference type="NCBI Taxonomy" id="692418"/>
    <lineage>
        <taxon>Bacteria</taxon>
        <taxon>Pseudomonadati</taxon>
        <taxon>Bacteroidota</taxon>
        <taxon>Cytophagia</taxon>
        <taxon>Cytophagales</taxon>
        <taxon>Reichenbachiellaceae</taxon>
        <taxon>Reichenbachiella</taxon>
    </lineage>
</organism>